<proteinExistence type="predicted"/>
<keyword evidence="2" id="KW-0255">Endonuclease</keyword>
<evidence type="ECO:0000313" key="2">
    <source>
        <dbReference type="EMBL" id="MFL9829661.1"/>
    </source>
</evidence>
<keyword evidence="3" id="KW-1185">Reference proteome</keyword>
<dbReference type="CDD" id="cd00085">
    <property type="entry name" value="HNHc"/>
    <property type="match status" value="1"/>
</dbReference>
<dbReference type="Proteomes" id="UP001629260">
    <property type="component" value="Unassembled WGS sequence"/>
</dbReference>
<gene>
    <name evidence="2" type="ORF">ABS764_02250</name>
</gene>
<feature type="domain" description="HNH" evidence="1">
    <location>
        <begin position="54"/>
        <end position="97"/>
    </location>
</feature>
<accession>A0ABW8XP31</accession>
<dbReference type="InterPro" id="IPR002711">
    <property type="entry name" value="HNH"/>
</dbReference>
<organism evidence="2 3">
    <name type="scientific">Flavobacterium plantiphilum</name>
    <dbReference type="NCBI Taxonomy" id="3163297"/>
    <lineage>
        <taxon>Bacteria</taxon>
        <taxon>Pseudomonadati</taxon>
        <taxon>Bacteroidota</taxon>
        <taxon>Flavobacteriia</taxon>
        <taxon>Flavobacteriales</taxon>
        <taxon>Flavobacteriaceae</taxon>
        <taxon>Flavobacterium</taxon>
    </lineage>
</organism>
<dbReference type="RefSeq" id="WP_408079522.1">
    <property type="nucleotide sequence ID" value="NZ_JBELQA010000001.1"/>
</dbReference>
<comment type="caution">
    <text evidence="2">The sequence shown here is derived from an EMBL/GenBank/DDBJ whole genome shotgun (WGS) entry which is preliminary data.</text>
</comment>
<keyword evidence="2" id="KW-0378">Hydrolase</keyword>
<evidence type="ECO:0000259" key="1">
    <source>
        <dbReference type="Pfam" id="PF01844"/>
    </source>
</evidence>
<sequence length="214" mass="24799">MRGIQRLPEPQILIDRKAVWLANFLASGNKRPDSSKYAHTSVKLQLNSMSHHKCFYCETKLKGNPKEVDHHIEVSVDKNLSFEWTNLYLSCDNCNNKIPHNSIPITDALDPCIDDDHTIGEHLSFNKELIEPLNNSPLGLRTIQKYRLDNELLDMRRLKQVSLFQDVLLEIRKNQIQEVRQHLTADELIIINRFQGNDSPYSLMFKVLINKIGL</sequence>
<dbReference type="InterPro" id="IPR003615">
    <property type="entry name" value="HNH_nuc"/>
</dbReference>
<dbReference type="GO" id="GO:0004519">
    <property type="term" value="F:endonuclease activity"/>
    <property type="evidence" value="ECO:0007669"/>
    <property type="project" value="UniProtKB-KW"/>
</dbReference>
<dbReference type="Pfam" id="PF01844">
    <property type="entry name" value="HNH"/>
    <property type="match status" value="1"/>
</dbReference>
<name>A0ABW8XP31_9FLAO</name>
<dbReference type="Gene3D" id="1.10.30.50">
    <property type="match status" value="1"/>
</dbReference>
<dbReference type="EMBL" id="JBELQA010000001">
    <property type="protein sequence ID" value="MFL9829661.1"/>
    <property type="molecule type" value="Genomic_DNA"/>
</dbReference>
<reference evidence="2 3" key="1">
    <citation type="submission" date="2024-06" db="EMBL/GenBank/DDBJ databases">
        <authorList>
            <person name="Kaempfer P."/>
            <person name="Viver T."/>
        </authorList>
    </citation>
    <scope>NUCLEOTIDE SEQUENCE [LARGE SCALE GENOMIC DNA]</scope>
    <source>
        <strain evidence="2 3">ST-87</strain>
    </source>
</reference>
<evidence type="ECO:0000313" key="3">
    <source>
        <dbReference type="Proteomes" id="UP001629260"/>
    </source>
</evidence>
<keyword evidence="2" id="KW-0540">Nuclease</keyword>
<protein>
    <submittedName>
        <fullName evidence="2">HNH endonuclease</fullName>
    </submittedName>
</protein>